<keyword evidence="5" id="KW-1185">Reference proteome</keyword>
<evidence type="ECO:0000313" key="5">
    <source>
        <dbReference type="Proteomes" id="UP000070412"/>
    </source>
</evidence>
<keyword evidence="2" id="KW-0472">Membrane</keyword>
<evidence type="ECO:0000256" key="2">
    <source>
        <dbReference type="SAM" id="Phobius"/>
    </source>
</evidence>
<proteinExistence type="predicted"/>
<protein>
    <submittedName>
        <fullName evidence="3 4">Uncharacterized protein</fullName>
    </submittedName>
</protein>
<keyword evidence="2" id="KW-0812">Transmembrane</keyword>
<keyword evidence="2" id="KW-1133">Transmembrane helix</keyword>
<feature type="transmembrane region" description="Helical" evidence="2">
    <location>
        <begin position="311"/>
        <end position="336"/>
    </location>
</feature>
<dbReference type="AlphaFoldDB" id="A0A834VCZ0"/>
<dbReference type="EMBL" id="WVUK01000056">
    <property type="protein sequence ID" value="KAF7492256.1"/>
    <property type="molecule type" value="Genomic_DNA"/>
</dbReference>
<accession>A0A834VCZ0</accession>
<reference evidence="5" key="1">
    <citation type="journal article" date="2020" name="PLoS Negl. Trop. Dis.">
        <title>High-quality nuclear genome for Sarcoptes scabiei-A critical resource for a neglected parasite.</title>
        <authorList>
            <person name="Korhonen P.K."/>
            <person name="Gasser R.B."/>
            <person name="Ma G."/>
            <person name="Wang T."/>
            <person name="Stroehlein A.J."/>
            <person name="Young N.D."/>
            <person name="Ang C.S."/>
            <person name="Fernando D.D."/>
            <person name="Lu H.C."/>
            <person name="Taylor S."/>
            <person name="Reynolds S.L."/>
            <person name="Mofiz E."/>
            <person name="Najaraj S.H."/>
            <person name="Gowda H."/>
            <person name="Madugundu A."/>
            <person name="Renuse S."/>
            <person name="Holt D."/>
            <person name="Pandey A."/>
            <person name="Papenfuss A.T."/>
            <person name="Fischer K."/>
        </authorList>
    </citation>
    <scope>NUCLEOTIDE SEQUENCE [LARGE SCALE GENOMIC DNA]</scope>
</reference>
<reference evidence="4" key="3">
    <citation type="submission" date="2022-06" db="UniProtKB">
        <authorList>
            <consortium name="EnsemblMetazoa"/>
        </authorList>
    </citation>
    <scope>IDENTIFICATION</scope>
</reference>
<dbReference type="Proteomes" id="UP000070412">
    <property type="component" value="Unassembled WGS sequence"/>
</dbReference>
<feature type="compositionally biased region" description="Basic and acidic residues" evidence="1">
    <location>
        <begin position="370"/>
        <end position="379"/>
    </location>
</feature>
<dbReference type="EnsemblMetazoa" id="SSS_6818s_mrna">
    <property type="protein sequence ID" value="KAF7492256.1"/>
    <property type="gene ID" value="SSS_6818"/>
</dbReference>
<gene>
    <name evidence="3" type="ORF">SSS_6818</name>
</gene>
<organism evidence="3">
    <name type="scientific">Sarcoptes scabiei</name>
    <name type="common">Itch mite</name>
    <name type="synonym">Acarus scabiei</name>
    <dbReference type="NCBI Taxonomy" id="52283"/>
    <lineage>
        <taxon>Eukaryota</taxon>
        <taxon>Metazoa</taxon>
        <taxon>Ecdysozoa</taxon>
        <taxon>Arthropoda</taxon>
        <taxon>Chelicerata</taxon>
        <taxon>Arachnida</taxon>
        <taxon>Acari</taxon>
        <taxon>Acariformes</taxon>
        <taxon>Sarcoptiformes</taxon>
        <taxon>Astigmata</taxon>
        <taxon>Psoroptidia</taxon>
        <taxon>Sarcoptoidea</taxon>
        <taxon>Sarcoptidae</taxon>
        <taxon>Sarcoptinae</taxon>
        <taxon>Sarcoptes</taxon>
    </lineage>
</organism>
<name>A0A834VCZ0_SARSC</name>
<evidence type="ECO:0000313" key="4">
    <source>
        <dbReference type="EnsemblMetazoa" id="KAF7492256.1"/>
    </source>
</evidence>
<sequence>MLIFEAKVLIVNYGTVQSHINSAVYTPAEANCYGLVISNIFHSESKKKLRNPRIHQFLTVKSPKSMLIVYILCIALLTASQVRGNFWSLFQHHHHRFPHCSNISSISSIFNVFNEIFMYEAATNNFWHLDRISNEYVAVDWVARSIDFDSARFYGIIWEYPSLLINIVNVFDSSTQKFQADLLQSNEKFDLIFRIKLKQYLMMDLIVVKIDSKNYYYLVEKSSTSNQSGHFGHFENLNGIFYFKNRTYVYVDHNRVHLIASNNPNLKIVIYNRLQQCLSSNQFVYDFCPKLKTLKFTDLFPCFGLHFEIDLLNLLVFFGQGLAIIFLVVLNIVLLARIFRKTSPKDSDELIDTLRISSHVFSKMKRKDPKRKDASDRYANRRQRNRAQHRYDDEPQQSSSIGTNTIESAYSIRFLGSETDSIKKCTRQKRF</sequence>
<feature type="region of interest" description="Disordered" evidence="1">
    <location>
        <begin position="362"/>
        <end position="401"/>
    </location>
</feature>
<evidence type="ECO:0000313" key="3">
    <source>
        <dbReference type="EMBL" id="KAF7492256.1"/>
    </source>
</evidence>
<evidence type="ECO:0000256" key="1">
    <source>
        <dbReference type="SAM" id="MobiDB-lite"/>
    </source>
</evidence>
<reference evidence="3" key="2">
    <citation type="submission" date="2020-01" db="EMBL/GenBank/DDBJ databases">
        <authorList>
            <person name="Korhonen P.K.K."/>
            <person name="Guangxu M.G."/>
            <person name="Wang T.W."/>
            <person name="Stroehlein A.J.S."/>
            <person name="Young N.D."/>
            <person name="Ang C.-S.A."/>
            <person name="Fernando D.W.F."/>
            <person name="Lu H.L."/>
            <person name="Taylor S.T."/>
            <person name="Ehtesham M.E.M."/>
            <person name="Najaraj S.H.N."/>
            <person name="Harsha G.H.G."/>
            <person name="Madugundu A.M."/>
            <person name="Renuse S.R."/>
            <person name="Holt D.H."/>
            <person name="Pandey A.P."/>
            <person name="Papenfuss A.P."/>
            <person name="Gasser R.B.G."/>
            <person name="Fischer K.F."/>
        </authorList>
    </citation>
    <scope>NUCLEOTIDE SEQUENCE</scope>
    <source>
        <strain evidence="3">SSS_KF_BRIS2020</strain>
    </source>
</reference>